<dbReference type="EMBL" id="MHUW01000007">
    <property type="protein sequence ID" value="OHA84080.1"/>
    <property type="molecule type" value="Genomic_DNA"/>
</dbReference>
<organism evidence="2 3">
    <name type="scientific">Candidatus Yonathbacteria bacterium RIFCSPLOWO2_01_FULL_47_33b</name>
    <dbReference type="NCBI Taxonomy" id="1802727"/>
    <lineage>
        <taxon>Bacteria</taxon>
        <taxon>Candidatus Yonathiibacteriota</taxon>
    </lineage>
</organism>
<dbReference type="AlphaFoldDB" id="A0A1G2SGC6"/>
<feature type="transmembrane region" description="Helical" evidence="1">
    <location>
        <begin position="65"/>
        <end position="86"/>
    </location>
</feature>
<keyword evidence="1" id="KW-0812">Transmembrane</keyword>
<keyword evidence="1" id="KW-0472">Membrane</keyword>
<accession>A0A1G2SGC6</accession>
<protein>
    <submittedName>
        <fullName evidence="2">Uncharacterized protein</fullName>
    </submittedName>
</protein>
<dbReference type="Proteomes" id="UP000177987">
    <property type="component" value="Unassembled WGS sequence"/>
</dbReference>
<dbReference type="InterPro" id="IPR046737">
    <property type="entry name" value="DUF6629"/>
</dbReference>
<evidence type="ECO:0000256" key="1">
    <source>
        <dbReference type="SAM" id="Phobius"/>
    </source>
</evidence>
<feature type="transmembrane region" description="Helical" evidence="1">
    <location>
        <begin position="186"/>
        <end position="204"/>
    </location>
</feature>
<feature type="transmembrane region" description="Helical" evidence="1">
    <location>
        <begin position="138"/>
        <end position="157"/>
    </location>
</feature>
<comment type="caution">
    <text evidence="2">The sequence shown here is derived from an EMBL/GenBank/DDBJ whole genome shotgun (WGS) entry which is preliminary data.</text>
</comment>
<evidence type="ECO:0000313" key="2">
    <source>
        <dbReference type="EMBL" id="OHA84080.1"/>
    </source>
</evidence>
<feature type="transmembrane region" description="Helical" evidence="1">
    <location>
        <begin position="162"/>
        <end position="180"/>
    </location>
</feature>
<reference evidence="2 3" key="1">
    <citation type="journal article" date="2016" name="Nat. Commun.">
        <title>Thousands of microbial genomes shed light on interconnected biogeochemical processes in an aquifer system.</title>
        <authorList>
            <person name="Anantharaman K."/>
            <person name="Brown C.T."/>
            <person name="Hug L.A."/>
            <person name="Sharon I."/>
            <person name="Castelle C.J."/>
            <person name="Probst A.J."/>
            <person name="Thomas B.C."/>
            <person name="Singh A."/>
            <person name="Wilkins M.J."/>
            <person name="Karaoz U."/>
            <person name="Brodie E.L."/>
            <person name="Williams K.H."/>
            <person name="Hubbard S.S."/>
            <person name="Banfield J.F."/>
        </authorList>
    </citation>
    <scope>NUCLEOTIDE SEQUENCE [LARGE SCALE GENOMIC DNA]</scope>
</reference>
<proteinExistence type="predicted"/>
<gene>
    <name evidence="2" type="ORF">A2937_02700</name>
</gene>
<dbReference type="Pfam" id="PF20334">
    <property type="entry name" value="DUF6629"/>
    <property type="match status" value="1"/>
</dbReference>
<evidence type="ECO:0000313" key="3">
    <source>
        <dbReference type="Proteomes" id="UP000177987"/>
    </source>
</evidence>
<keyword evidence="1" id="KW-1133">Transmembrane helix</keyword>
<name>A0A1G2SGC6_9BACT</name>
<sequence>MCFSATASFAAGAVLSATGAVTIKKARTKNEVPFAAIPLLFGIQQAVEGVVWLSFGYGTPFFGQVATYAFVFFAYVLWPTFVPFSIRSIEKDPHRKQILSVFLGLGVGVSLYLLYFILSHPMTAHVVNKSIVYPLPAQYGAFTMGLYLLATSVSFFFSSNKILNIFGTLVLLSFAAAYYFYTAAFASTWCFFAAILSAIVYWYFKRT</sequence>
<feature type="transmembrane region" description="Helical" evidence="1">
    <location>
        <begin position="98"/>
        <end position="118"/>
    </location>
</feature>
<dbReference type="STRING" id="1802727.A2937_02700"/>